<organism evidence="2 3">
    <name type="scientific">Trema orientale</name>
    <name type="common">Charcoal tree</name>
    <name type="synonym">Celtis orientalis</name>
    <dbReference type="NCBI Taxonomy" id="63057"/>
    <lineage>
        <taxon>Eukaryota</taxon>
        <taxon>Viridiplantae</taxon>
        <taxon>Streptophyta</taxon>
        <taxon>Embryophyta</taxon>
        <taxon>Tracheophyta</taxon>
        <taxon>Spermatophyta</taxon>
        <taxon>Magnoliopsida</taxon>
        <taxon>eudicotyledons</taxon>
        <taxon>Gunneridae</taxon>
        <taxon>Pentapetalae</taxon>
        <taxon>rosids</taxon>
        <taxon>fabids</taxon>
        <taxon>Rosales</taxon>
        <taxon>Cannabaceae</taxon>
        <taxon>Trema</taxon>
    </lineage>
</organism>
<dbReference type="AlphaFoldDB" id="A0A2P5EPW5"/>
<feature type="region of interest" description="Disordered" evidence="1">
    <location>
        <begin position="42"/>
        <end position="88"/>
    </location>
</feature>
<proteinExistence type="predicted"/>
<dbReference type="EMBL" id="JXTC01000115">
    <property type="protein sequence ID" value="PON87593.1"/>
    <property type="molecule type" value="Genomic_DNA"/>
</dbReference>
<reference evidence="3" key="1">
    <citation type="submission" date="2016-06" db="EMBL/GenBank/DDBJ databases">
        <title>Parallel loss of symbiosis genes in relatives of nitrogen-fixing non-legume Parasponia.</title>
        <authorList>
            <person name="Van Velzen R."/>
            <person name="Holmer R."/>
            <person name="Bu F."/>
            <person name="Rutten L."/>
            <person name="Van Zeijl A."/>
            <person name="Liu W."/>
            <person name="Santuari L."/>
            <person name="Cao Q."/>
            <person name="Sharma T."/>
            <person name="Shen D."/>
            <person name="Roswanjaya Y."/>
            <person name="Wardhani T."/>
            <person name="Kalhor M.S."/>
            <person name="Jansen J."/>
            <person name="Van den Hoogen J."/>
            <person name="Gungor B."/>
            <person name="Hartog M."/>
            <person name="Hontelez J."/>
            <person name="Verver J."/>
            <person name="Yang W.-C."/>
            <person name="Schijlen E."/>
            <person name="Repin R."/>
            <person name="Schilthuizen M."/>
            <person name="Schranz E."/>
            <person name="Heidstra R."/>
            <person name="Miyata K."/>
            <person name="Fedorova E."/>
            <person name="Kohlen W."/>
            <person name="Bisseling T."/>
            <person name="Smit S."/>
            <person name="Geurts R."/>
        </authorList>
    </citation>
    <scope>NUCLEOTIDE SEQUENCE [LARGE SCALE GENOMIC DNA]</scope>
    <source>
        <strain evidence="3">cv. RG33-2</strain>
    </source>
</reference>
<comment type="caution">
    <text evidence="2">The sequence shown here is derived from an EMBL/GenBank/DDBJ whole genome shotgun (WGS) entry which is preliminary data.</text>
</comment>
<protein>
    <submittedName>
        <fullName evidence="2">Uncharacterized protein</fullName>
    </submittedName>
</protein>
<feature type="compositionally biased region" description="Low complexity" evidence="1">
    <location>
        <begin position="60"/>
        <end position="72"/>
    </location>
</feature>
<dbReference type="OrthoDB" id="1746486at2759"/>
<gene>
    <name evidence="2" type="ORF">TorRG33x02_165860</name>
</gene>
<accession>A0A2P5EPW5</accession>
<keyword evidence="3" id="KW-1185">Reference proteome</keyword>
<dbReference type="InParanoid" id="A0A2P5EPW5"/>
<sequence>MLGEQPDGIVTEIESQDVDFLEEEFPKRGDVDENLELYAIEEPNEGALNSTSEIKSDSIPSGSVPVSGSLPLDIRSQNPQLHKGQHGRVPRCRFEIKGEAFMCASQDKDEPKNYREALSSPASEKWKAAMIEEMESMKKNQVWDLVNLPPG</sequence>
<evidence type="ECO:0000313" key="2">
    <source>
        <dbReference type="EMBL" id="PON87593.1"/>
    </source>
</evidence>
<evidence type="ECO:0000256" key="1">
    <source>
        <dbReference type="SAM" id="MobiDB-lite"/>
    </source>
</evidence>
<name>A0A2P5EPW5_TREOI</name>
<feature type="non-terminal residue" evidence="2">
    <location>
        <position position="151"/>
    </location>
</feature>
<dbReference type="Proteomes" id="UP000237000">
    <property type="component" value="Unassembled WGS sequence"/>
</dbReference>
<evidence type="ECO:0000313" key="3">
    <source>
        <dbReference type="Proteomes" id="UP000237000"/>
    </source>
</evidence>